<dbReference type="Gene3D" id="4.10.280.10">
    <property type="entry name" value="Helix-loop-helix DNA-binding domain"/>
    <property type="match status" value="1"/>
</dbReference>
<comment type="subcellular location">
    <subcellularLocation>
        <location evidence="1">Nucleus</location>
    </subcellularLocation>
</comment>
<dbReference type="GO" id="GO:0046983">
    <property type="term" value="F:protein dimerization activity"/>
    <property type="evidence" value="ECO:0007669"/>
    <property type="project" value="InterPro"/>
</dbReference>
<dbReference type="PROSITE" id="PS50888">
    <property type="entry name" value="BHLH"/>
    <property type="match status" value="1"/>
</dbReference>
<evidence type="ECO:0000256" key="6">
    <source>
        <dbReference type="SAM" id="MobiDB-lite"/>
    </source>
</evidence>
<keyword evidence="4" id="KW-0804">Transcription</keyword>
<evidence type="ECO:0000313" key="8">
    <source>
        <dbReference type="EMBL" id="KAK7107136.1"/>
    </source>
</evidence>
<feature type="compositionally biased region" description="Polar residues" evidence="6">
    <location>
        <begin position="317"/>
        <end position="330"/>
    </location>
</feature>
<evidence type="ECO:0000256" key="5">
    <source>
        <dbReference type="ARBA" id="ARBA00023242"/>
    </source>
</evidence>
<keyword evidence="2" id="KW-0805">Transcription regulation</keyword>
<evidence type="ECO:0000256" key="1">
    <source>
        <dbReference type="ARBA" id="ARBA00004123"/>
    </source>
</evidence>
<dbReference type="AlphaFoldDB" id="A0AAN9BL46"/>
<sequence>MIKVESGRMVPLAEPFPNLAPGLPGESGFQDEESNTAAWVSQCIETSGLSLDPGLDFESLFGSLASGNFPVNADLMDVDSSGQSKIESTTLSDAVESPAQPVTPISVPASPASSDSSYHQSTNPVPRHKRPSHKRAELKRRDKIKNRLDDLKAEVPSIADKGKMSESAILIKAAEYAKRLKGDCERFTTEAANLRQEIESLSTKIHTFQEHLPAAGLKPEGSEEQALSLDQLCDSYVVRRTKESWKFYLFSFFMKPLFKSYKEETTPSNLNTFMSSVVNWTRDSLGLSALRPQSLEIMREICKETDIMSHPETLPQQALASVGKTASSAQPAMEASRPTAHPVPVQPPVSASFAAPTSLSRPSAVSRRESSTSRRSAQTSRPVRDRSPKVRTVSPRNLLPAAPRPVPSGSALSASPPKHFTPVKPKQVPSHQPLASLSPTLARNIAPKPSQQSVAGISVGPTPTNIFTMVTRPAATQQSAAGFSVGPAPTNIFTMATRPAASQQSVAGISVGPAPANIFTMATRPAANQQSVAGISVSPAPTNIFTMATRPAATQQTVGATDSCHVDDITQLAASVGETSIRHGRPTATIAPNMFMGAGSLDTQVAQFTIGGIAGTNFHIYDFDITDIPLPELPDSVLPSPQPCFTTASPFAGLTTIEAFPHCLGSSAPIVAQSTSSVLTLCHSTAAVQSTTATTATSGAGTIANPSTSSGWS</sequence>
<protein>
    <recommendedName>
        <fullName evidence="7">BHLH domain-containing protein</fullName>
    </recommendedName>
</protein>
<name>A0AAN9BL46_9CAEN</name>
<feature type="region of interest" description="Disordered" evidence="6">
    <location>
        <begin position="84"/>
        <end position="145"/>
    </location>
</feature>
<accession>A0AAN9BL46</accession>
<reference evidence="8 9" key="1">
    <citation type="submission" date="2024-02" db="EMBL/GenBank/DDBJ databases">
        <title>Chromosome-scale genome assembly of the rough periwinkle Littorina saxatilis.</title>
        <authorList>
            <person name="De Jode A."/>
            <person name="Faria R."/>
            <person name="Formenti G."/>
            <person name="Sims Y."/>
            <person name="Smith T.P."/>
            <person name="Tracey A."/>
            <person name="Wood J.M.D."/>
            <person name="Zagrodzka Z.B."/>
            <person name="Johannesson K."/>
            <person name="Butlin R.K."/>
            <person name="Leder E.H."/>
        </authorList>
    </citation>
    <scope>NUCLEOTIDE SEQUENCE [LARGE SCALE GENOMIC DNA]</scope>
    <source>
        <strain evidence="8">Snail1</strain>
        <tissue evidence="8">Muscle</tissue>
    </source>
</reference>
<dbReference type="CDD" id="cd11405">
    <property type="entry name" value="bHLHzip_MLXIP_like"/>
    <property type="match status" value="1"/>
</dbReference>
<keyword evidence="5" id="KW-0539">Nucleus</keyword>
<proteinExistence type="predicted"/>
<dbReference type="GO" id="GO:0005634">
    <property type="term" value="C:nucleus"/>
    <property type="evidence" value="ECO:0007669"/>
    <property type="project" value="UniProtKB-SubCell"/>
</dbReference>
<organism evidence="8 9">
    <name type="scientific">Littorina saxatilis</name>
    <dbReference type="NCBI Taxonomy" id="31220"/>
    <lineage>
        <taxon>Eukaryota</taxon>
        <taxon>Metazoa</taxon>
        <taxon>Spiralia</taxon>
        <taxon>Lophotrochozoa</taxon>
        <taxon>Mollusca</taxon>
        <taxon>Gastropoda</taxon>
        <taxon>Caenogastropoda</taxon>
        <taxon>Littorinimorpha</taxon>
        <taxon>Littorinoidea</taxon>
        <taxon>Littorinidae</taxon>
        <taxon>Littorina</taxon>
    </lineage>
</organism>
<dbReference type="PANTHER" id="PTHR15741">
    <property type="entry name" value="BASIC HELIX-LOOP-HELIX ZIP TRANSCRIPTION FACTOR"/>
    <property type="match status" value="1"/>
</dbReference>
<evidence type="ECO:0000313" key="9">
    <source>
        <dbReference type="Proteomes" id="UP001374579"/>
    </source>
</evidence>
<dbReference type="Proteomes" id="UP001374579">
    <property type="component" value="Unassembled WGS sequence"/>
</dbReference>
<dbReference type="SUPFAM" id="SSF47459">
    <property type="entry name" value="HLH, helix-loop-helix DNA-binding domain"/>
    <property type="match status" value="1"/>
</dbReference>
<gene>
    <name evidence="8" type="ORF">V1264_015103</name>
</gene>
<dbReference type="InterPro" id="IPR036638">
    <property type="entry name" value="HLH_DNA-bd_sf"/>
</dbReference>
<dbReference type="Pfam" id="PF00010">
    <property type="entry name" value="HLH"/>
    <property type="match status" value="1"/>
</dbReference>
<feature type="compositionally biased region" description="Low complexity" evidence="6">
    <location>
        <begin position="102"/>
        <end position="117"/>
    </location>
</feature>
<evidence type="ECO:0000259" key="7">
    <source>
        <dbReference type="PROSITE" id="PS50888"/>
    </source>
</evidence>
<dbReference type="InterPro" id="IPR011598">
    <property type="entry name" value="bHLH_dom"/>
</dbReference>
<dbReference type="SMART" id="SM00353">
    <property type="entry name" value="HLH"/>
    <property type="match status" value="1"/>
</dbReference>
<dbReference type="InterPro" id="IPR052207">
    <property type="entry name" value="Max-like/E-box_TFs"/>
</dbReference>
<feature type="region of interest" description="Disordered" evidence="6">
    <location>
        <begin position="317"/>
        <end position="434"/>
    </location>
</feature>
<evidence type="ECO:0000256" key="3">
    <source>
        <dbReference type="ARBA" id="ARBA00023125"/>
    </source>
</evidence>
<dbReference type="EMBL" id="JBAMIC010000004">
    <property type="protein sequence ID" value="KAK7107136.1"/>
    <property type="molecule type" value="Genomic_DNA"/>
</dbReference>
<keyword evidence="3" id="KW-0238">DNA-binding</keyword>
<keyword evidence="9" id="KW-1185">Reference proteome</keyword>
<feature type="domain" description="BHLH" evidence="7">
    <location>
        <begin position="128"/>
        <end position="180"/>
    </location>
</feature>
<feature type="compositionally biased region" description="Basic residues" evidence="6">
    <location>
        <begin position="126"/>
        <end position="144"/>
    </location>
</feature>
<dbReference type="PANTHER" id="PTHR15741:SF37">
    <property type="entry name" value="LD38259P"/>
    <property type="match status" value="1"/>
</dbReference>
<comment type="caution">
    <text evidence="8">The sequence shown here is derived from an EMBL/GenBank/DDBJ whole genome shotgun (WGS) entry which is preliminary data.</text>
</comment>
<dbReference type="GO" id="GO:0000981">
    <property type="term" value="F:DNA-binding transcription factor activity, RNA polymerase II-specific"/>
    <property type="evidence" value="ECO:0007669"/>
    <property type="project" value="TreeGrafter"/>
</dbReference>
<evidence type="ECO:0000256" key="4">
    <source>
        <dbReference type="ARBA" id="ARBA00023163"/>
    </source>
</evidence>
<dbReference type="GO" id="GO:0000978">
    <property type="term" value="F:RNA polymerase II cis-regulatory region sequence-specific DNA binding"/>
    <property type="evidence" value="ECO:0007669"/>
    <property type="project" value="TreeGrafter"/>
</dbReference>
<evidence type="ECO:0000256" key="2">
    <source>
        <dbReference type="ARBA" id="ARBA00023015"/>
    </source>
</evidence>